<proteinExistence type="predicted"/>
<dbReference type="Proteomes" id="UP000272025">
    <property type="component" value="Unassembled WGS sequence"/>
</dbReference>
<accession>A0A3N2Q1J8</accession>
<dbReference type="EMBL" id="ML119052">
    <property type="protein sequence ID" value="ROT40485.1"/>
    <property type="molecule type" value="Genomic_DNA"/>
</dbReference>
<evidence type="ECO:0000313" key="1">
    <source>
        <dbReference type="EMBL" id="ROT40485.1"/>
    </source>
</evidence>
<dbReference type="AlphaFoldDB" id="A0A3N2Q1J8"/>
<reference evidence="1 2" key="1">
    <citation type="journal article" date="2018" name="Mol. Ecol.">
        <title>The obligate alkalophilic soda-lake fungus Sodiomyces alkalinus has shifted to a protein diet.</title>
        <authorList>
            <person name="Grum-Grzhimaylo A.A."/>
            <person name="Falkoski D.L."/>
            <person name="van den Heuvel J."/>
            <person name="Valero-Jimenez C.A."/>
            <person name="Min B."/>
            <person name="Choi I.G."/>
            <person name="Lipzen A."/>
            <person name="Daum C.G."/>
            <person name="Aanen D.K."/>
            <person name="Tsang A."/>
            <person name="Henrissat B."/>
            <person name="Bilanenko E.N."/>
            <person name="de Vries R.P."/>
            <person name="van Kan J.A.L."/>
            <person name="Grigoriev I.V."/>
            <person name="Debets A.J.M."/>
        </authorList>
    </citation>
    <scope>NUCLEOTIDE SEQUENCE [LARGE SCALE GENOMIC DNA]</scope>
    <source>
        <strain evidence="1 2">F11</strain>
    </source>
</reference>
<evidence type="ECO:0000313" key="2">
    <source>
        <dbReference type="Proteomes" id="UP000272025"/>
    </source>
</evidence>
<dbReference type="RefSeq" id="XP_028468291.1">
    <property type="nucleotide sequence ID" value="XM_028613913.1"/>
</dbReference>
<gene>
    <name evidence="1" type="ORF">SODALDRAFT_356474</name>
</gene>
<name>A0A3N2Q1J8_SODAK</name>
<dbReference type="GeneID" id="39582391"/>
<sequence>MAKRRMEVDHTTYTSATFEIEYSNALANCATEDVALGIHLALLHKHHILHGTSYVIHLGRQQRLTEETTPSTPLPPSPSRKFYISSSWSPDIQLTSLLEGRANVGSTIHMENPGFFTYQQHSRLVYIREDAHSSYVRGCASSLHINPARTTNSRCLFLRLFIPVPAYIGDGLGSFVPSRPSIRSMWPSIRPAANAVNDTHGCSG</sequence>
<protein>
    <submittedName>
        <fullName evidence="1">Uncharacterized protein</fullName>
    </submittedName>
</protein>
<keyword evidence="2" id="KW-1185">Reference proteome</keyword>
<organism evidence="1 2">
    <name type="scientific">Sodiomyces alkalinus (strain CBS 110278 / VKM F-3762 / F11)</name>
    <name type="common">Alkaliphilic filamentous fungus</name>
    <dbReference type="NCBI Taxonomy" id="1314773"/>
    <lineage>
        <taxon>Eukaryota</taxon>
        <taxon>Fungi</taxon>
        <taxon>Dikarya</taxon>
        <taxon>Ascomycota</taxon>
        <taxon>Pezizomycotina</taxon>
        <taxon>Sordariomycetes</taxon>
        <taxon>Hypocreomycetidae</taxon>
        <taxon>Glomerellales</taxon>
        <taxon>Plectosphaerellaceae</taxon>
        <taxon>Sodiomyces</taxon>
    </lineage>
</organism>